<dbReference type="InterPro" id="IPR013099">
    <property type="entry name" value="K_chnl_dom"/>
</dbReference>
<dbReference type="RefSeq" id="WP_232595141.1">
    <property type="nucleotide sequence ID" value="NZ_BSPD01000067.1"/>
</dbReference>
<organism evidence="3 4">
    <name type="scientific">Marinibactrum halimedae</name>
    <dbReference type="NCBI Taxonomy" id="1444977"/>
    <lineage>
        <taxon>Bacteria</taxon>
        <taxon>Pseudomonadati</taxon>
        <taxon>Pseudomonadota</taxon>
        <taxon>Gammaproteobacteria</taxon>
        <taxon>Cellvibrionales</taxon>
        <taxon>Cellvibrionaceae</taxon>
        <taxon>Marinibactrum</taxon>
    </lineage>
</organism>
<feature type="domain" description="Potassium channel" evidence="2">
    <location>
        <begin position="52"/>
        <end position="130"/>
    </location>
</feature>
<evidence type="ECO:0000313" key="4">
    <source>
        <dbReference type="Proteomes" id="UP001156870"/>
    </source>
</evidence>
<dbReference type="AlphaFoldDB" id="A0AA37WMG1"/>
<keyword evidence="4" id="KW-1185">Reference proteome</keyword>
<protein>
    <submittedName>
        <fullName evidence="3">Ion transporter</fullName>
    </submittedName>
</protein>
<keyword evidence="1" id="KW-1133">Transmembrane helix</keyword>
<feature type="transmembrane region" description="Helical" evidence="1">
    <location>
        <begin position="41"/>
        <end position="66"/>
    </location>
</feature>
<proteinExistence type="predicted"/>
<evidence type="ECO:0000256" key="1">
    <source>
        <dbReference type="SAM" id="Phobius"/>
    </source>
</evidence>
<keyword evidence="1" id="KW-0812">Transmembrane</keyword>
<comment type="caution">
    <text evidence="3">The sequence shown here is derived from an EMBL/GenBank/DDBJ whole genome shotgun (WGS) entry which is preliminary data.</text>
</comment>
<accession>A0AA37WMG1</accession>
<gene>
    <name evidence="3" type="ORF">GCM10007877_29030</name>
</gene>
<name>A0AA37WMG1_9GAMM</name>
<dbReference type="Pfam" id="PF07885">
    <property type="entry name" value="Ion_trans_2"/>
    <property type="match status" value="1"/>
</dbReference>
<evidence type="ECO:0000313" key="3">
    <source>
        <dbReference type="EMBL" id="GLS27184.1"/>
    </source>
</evidence>
<dbReference type="Gene3D" id="1.10.287.70">
    <property type="match status" value="1"/>
</dbReference>
<feature type="transmembrane region" description="Helical" evidence="1">
    <location>
        <begin position="110"/>
        <end position="132"/>
    </location>
</feature>
<evidence type="ECO:0000259" key="2">
    <source>
        <dbReference type="Pfam" id="PF07885"/>
    </source>
</evidence>
<feature type="transmembrane region" description="Helical" evidence="1">
    <location>
        <begin position="6"/>
        <end position="29"/>
    </location>
</feature>
<dbReference type="Proteomes" id="UP001156870">
    <property type="component" value="Unassembled WGS sequence"/>
</dbReference>
<reference evidence="3 4" key="1">
    <citation type="journal article" date="2014" name="Int. J. Syst. Evol. Microbiol.">
        <title>Complete genome sequence of Corynebacterium casei LMG S-19264T (=DSM 44701T), isolated from a smear-ripened cheese.</title>
        <authorList>
            <consortium name="US DOE Joint Genome Institute (JGI-PGF)"/>
            <person name="Walter F."/>
            <person name="Albersmeier A."/>
            <person name="Kalinowski J."/>
            <person name="Ruckert C."/>
        </authorList>
    </citation>
    <scope>NUCLEOTIDE SEQUENCE [LARGE SCALE GENOMIC DNA]</scope>
    <source>
        <strain evidence="3 4">NBRC 110095</strain>
    </source>
</reference>
<dbReference type="SUPFAM" id="SSF81324">
    <property type="entry name" value="Voltage-gated potassium channels"/>
    <property type="match status" value="1"/>
</dbReference>
<keyword evidence="1" id="KW-0472">Membrane</keyword>
<dbReference type="EMBL" id="BSPD01000067">
    <property type="protein sequence ID" value="GLS27184.1"/>
    <property type="molecule type" value="Genomic_DNA"/>
</dbReference>
<sequence>MATIVLMTTLVILTVIVLHYDALSFMAKVLPQSRLSHRARFVFGVCGATLIHIIEIALFGTCIYLVKYWPDLGSYTGNFDGSFFDSLYLSTTTYTSLGLGDIEPHGPIRLLLGLEALTGLILITWTASFMFLGMQMHWQQVASDAKESENS</sequence>